<dbReference type="AlphaFoldDB" id="K3XAB7"/>
<protein>
    <submittedName>
        <fullName evidence="3">Uncharacterized protein</fullName>
    </submittedName>
</protein>
<dbReference type="Proteomes" id="UP000019132">
    <property type="component" value="Unassembled WGS sequence"/>
</dbReference>
<evidence type="ECO:0000256" key="2">
    <source>
        <dbReference type="SAM" id="MobiDB-lite"/>
    </source>
</evidence>
<dbReference type="InParanoid" id="K3XAB7"/>
<evidence type="ECO:0000256" key="1">
    <source>
        <dbReference type="SAM" id="Coils"/>
    </source>
</evidence>
<feature type="region of interest" description="Disordered" evidence="2">
    <location>
        <begin position="328"/>
        <end position="367"/>
    </location>
</feature>
<feature type="region of interest" description="Disordered" evidence="2">
    <location>
        <begin position="380"/>
        <end position="409"/>
    </location>
</feature>
<reference evidence="4" key="2">
    <citation type="submission" date="2010-04" db="EMBL/GenBank/DDBJ databases">
        <authorList>
            <person name="Buell R."/>
            <person name="Hamilton J."/>
            <person name="Hostetler J."/>
        </authorList>
    </citation>
    <scope>NUCLEOTIDE SEQUENCE [LARGE SCALE GENOMIC DNA]</scope>
    <source>
        <strain evidence="4">DAOM:BR144</strain>
    </source>
</reference>
<proteinExistence type="predicted"/>
<dbReference type="HOGENOM" id="CLU_701102_0_0_1"/>
<feature type="coiled-coil region" evidence="1">
    <location>
        <begin position="283"/>
        <end position="310"/>
    </location>
</feature>
<evidence type="ECO:0000313" key="4">
    <source>
        <dbReference type="Proteomes" id="UP000019132"/>
    </source>
</evidence>
<dbReference type="EMBL" id="ADOS01001529">
    <property type="status" value="NOT_ANNOTATED_CDS"/>
    <property type="molecule type" value="Genomic_DNA"/>
</dbReference>
<evidence type="ECO:0000313" key="3">
    <source>
        <dbReference type="EnsemblProtists" id="PYU1_T014166"/>
    </source>
</evidence>
<feature type="coiled-coil region" evidence="1">
    <location>
        <begin position="37"/>
        <end position="121"/>
    </location>
</feature>
<keyword evidence="1" id="KW-0175">Coiled coil</keyword>
<dbReference type="eggNOG" id="ENOG502SM26">
    <property type="taxonomic scope" value="Eukaryota"/>
</dbReference>
<reference evidence="4" key="1">
    <citation type="journal article" date="2010" name="Genome Biol.">
        <title>Genome sequence of the necrotrophic plant pathogen Pythium ultimum reveals original pathogenicity mechanisms and effector repertoire.</title>
        <authorList>
            <person name="Levesque C.A."/>
            <person name="Brouwer H."/>
            <person name="Cano L."/>
            <person name="Hamilton J.P."/>
            <person name="Holt C."/>
            <person name="Huitema E."/>
            <person name="Raffaele S."/>
            <person name="Robideau G.P."/>
            <person name="Thines M."/>
            <person name="Win J."/>
            <person name="Zerillo M.M."/>
            <person name="Beakes G.W."/>
            <person name="Boore J.L."/>
            <person name="Busam D."/>
            <person name="Dumas B."/>
            <person name="Ferriera S."/>
            <person name="Fuerstenberg S.I."/>
            <person name="Gachon C.M."/>
            <person name="Gaulin E."/>
            <person name="Govers F."/>
            <person name="Grenville-Briggs L."/>
            <person name="Horner N."/>
            <person name="Hostetler J."/>
            <person name="Jiang R.H."/>
            <person name="Johnson J."/>
            <person name="Krajaejun T."/>
            <person name="Lin H."/>
            <person name="Meijer H.J."/>
            <person name="Moore B."/>
            <person name="Morris P."/>
            <person name="Phuntmart V."/>
            <person name="Puiu D."/>
            <person name="Shetty J."/>
            <person name="Stajich J.E."/>
            <person name="Tripathy S."/>
            <person name="Wawra S."/>
            <person name="van West P."/>
            <person name="Whitty B.R."/>
            <person name="Coutinho P.M."/>
            <person name="Henrissat B."/>
            <person name="Martin F."/>
            <person name="Thomas P.D."/>
            <person name="Tyler B.M."/>
            <person name="De Vries R.P."/>
            <person name="Kamoun S."/>
            <person name="Yandell M."/>
            <person name="Tisserat N."/>
            <person name="Buell C.R."/>
        </authorList>
    </citation>
    <scope>NUCLEOTIDE SEQUENCE</scope>
    <source>
        <strain evidence="4">DAOM:BR144</strain>
    </source>
</reference>
<organism evidence="3 4">
    <name type="scientific">Globisporangium ultimum (strain ATCC 200006 / CBS 805.95 / DAOM BR144)</name>
    <name type="common">Pythium ultimum</name>
    <dbReference type="NCBI Taxonomy" id="431595"/>
    <lineage>
        <taxon>Eukaryota</taxon>
        <taxon>Sar</taxon>
        <taxon>Stramenopiles</taxon>
        <taxon>Oomycota</taxon>
        <taxon>Peronosporomycetes</taxon>
        <taxon>Pythiales</taxon>
        <taxon>Pythiaceae</taxon>
        <taxon>Globisporangium</taxon>
    </lineage>
</organism>
<feature type="compositionally biased region" description="Polar residues" evidence="2">
    <location>
        <begin position="333"/>
        <end position="364"/>
    </location>
</feature>
<sequence>MGPKRNPKKKNDAPVDRDVLIATNEYPLLTAESMIDTDELHKRVEEAEAQLREEAKIIERMTRDNKSKQEQINSMEAMLQRESEKHQAALCMLEDEHLTQKMHAEHEIEVLNRKVSELELHVEAYDVVESTNVTLRNRVDKLMLQLEHESKDHAEEIHKVRLDMFNHKMALEKTFRKSLQELDADYLKKAFNAMSEESKNALIANAKLKDELQLQSIGVDNLMQRFSQQGKHYQKMKVENEILEQESHLRLQEVSSMKKAQLVASRTIEKLKDEVIKEEHEWKEQTSKVIEELRQENIHLQKLYEASQKRCNKWKARCLELTEREAQRRLSEQRTQTAPTSLSSWYSIPRTQSQPSLSQDSPASARTDVPINYNEMWSASLKNSNQRQHKVDLLKSRKAADSTMGSGSLQPASIDLERIAASNLEIRPRTLATQGDSSARKPHRLVASILPRPGQSMDSFNFTK</sequence>
<dbReference type="OMA" id="IMNDHIV"/>
<accession>K3XAB7</accession>
<dbReference type="VEuPathDB" id="FungiDB:PYU1_G014136"/>
<reference evidence="3" key="3">
    <citation type="submission" date="2015-02" db="UniProtKB">
        <authorList>
            <consortium name="EnsemblProtists"/>
        </authorList>
    </citation>
    <scope>IDENTIFICATION</scope>
    <source>
        <strain evidence="3">DAOM BR144</strain>
    </source>
</reference>
<dbReference type="STRING" id="431595.K3XAB7"/>
<name>K3XAB7_GLOUD</name>
<feature type="compositionally biased region" description="Basic and acidic residues" evidence="2">
    <location>
        <begin position="389"/>
        <end position="400"/>
    </location>
</feature>
<keyword evidence="4" id="KW-1185">Reference proteome</keyword>
<dbReference type="EnsemblProtists" id="PYU1_T014166">
    <property type="protein sequence ID" value="PYU1_T014166"/>
    <property type="gene ID" value="PYU1_G014136"/>
</dbReference>